<keyword evidence="6 12" id="KW-1133">Transmembrane helix</keyword>
<evidence type="ECO:0000256" key="8">
    <source>
        <dbReference type="ARBA" id="ARBA00023004"/>
    </source>
</evidence>
<dbReference type="GO" id="GO:0004497">
    <property type="term" value="F:monooxygenase activity"/>
    <property type="evidence" value="ECO:0007669"/>
    <property type="project" value="UniProtKB-KW"/>
</dbReference>
<proteinExistence type="evidence at transcript level"/>
<evidence type="ECO:0000256" key="4">
    <source>
        <dbReference type="ARBA" id="ARBA00022692"/>
    </source>
</evidence>
<name>A0A2Z6BXS0_ESCCA</name>
<evidence type="ECO:0000313" key="13">
    <source>
        <dbReference type="EMBL" id="BBD34746.1"/>
    </source>
</evidence>
<reference evidence="13" key="1">
    <citation type="journal article" date="2018" name="Plant Cell Physiol.">
        <title>Mining of the Uncharacterized Cytochrome P450 Genes Involved in Alkaloid Biosynthesis in California Poppy Using a Draft Genome Sequence.</title>
        <authorList>
            <person name="Hori K."/>
            <person name="Yamada Y."/>
            <person name="Purwanto R."/>
            <person name="Minakuchi Y."/>
            <person name="Toyoda A."/>
            <person name="Hirakawa H."/>
            <person name="Sato F."/>
        </authorList>
    </citation>
    <scope>NUCLEOTIDE SEQUENCE</scope>
</reference>
<dbReference type="GO" id="GO:0005506">
    <property type="term" value="F:iron ion binding"/>
    <property type="evidence" value="ECO:0007669"/>
    <property type="project" value="InterPro"/>
</dbReference>
<evidence type="ECO:0000256" key="2">
    <source>
        <dbReference type="ARBA" id="ARBA00004913"/>
    </source>
</evidence>
<comment type="subcellular location">
    <subcellularLocation>
        <location evidence="1">Membrane</location>
    </subcellularLocation>
</comment>
<dbReference type="InterPro" id="IPR017972">
    <property type="entry name" value="Cyt_P450_CS"/>
</dbReference>
<accession>A0A2Z6BXS0</accession>
<feature type="transmembrane region" description="Helical" evidence="12">
    <location>
        <begin position="12"/>
        <end position="32"/>
    </location>
</feature>
<keyword evidence="3 10" id="KW-0349">Heme</keyword>
<comment type="pathway">
    <text evidence="2">Alkaloid biosynthesis.</text>
</comment>
<dbReference type="InterPro" id="IPR036396">
    <property type="entry name" value="Cyt_P450_sf"/>
</dbReference>
<dbReference type="GO" id="GO:0033075">
    <property type="term" value="P:isoquinoline alkaloid biosynthetic process"/>
    <property type="evidence" value="ECO:0007669"/>
    <property type="project" value="UniProtKB-ARBA"/>
</dbReference>
<dbReference type="AlphaFoldDB" id="A0A2Z6BXS0"/>
<dbReference type="InterPro" id="IPR002401">
    <property type="entry name" value="Cyt_P450_E_grp-I"/>
</dbReference>
<keyword evidence="7 11" id="KW-0560">Oxidoreductase</keyword>
<gene>
    <name evidence="13" type="primary">CYP82D171</name>
</gene>
<evidence type="ECO:0000256" key="6">
    <source>
        <dbReference type="ARBA" id="ARBA00022989"/>
    </source>
</evidence>
<evidence type="ECO:0000256" key="12">
    <source>
        <dbReference type="SAM" id="Phobius"/>
    </source>
</evidence>
<dbReference type="PROSITE" id="PS00086">
    <property type="entry name" value="CYTOCHROME_P450"/>
    <property type="match status" value="1"/>
</dbReference>
<evidence type="ECO:0000256" key="10">
    <source>
        <dbReference type="PIRSR" id="PIRSR602401-1"/>
    </source>
</evidence>
<dbReference type="PANTHER" id="PTHR47947">
    <property type="entry name" value="CYTOCHROME P450 82C3-RELATED"/>
    <property type="match status" value="1"/>
</dbReference>
<evidence type="ECO:0000256" key="5">
    <source>
        <dbReference type="ARBA" id="ARBA00022723"/>
    </source>
</evidence>
<evidence type="ECO:0000256" key="1">
    <source>
        <dbReference type="ARBA" id="ARBA00004370"/>
    </source>
</evidence>
<dbReference type="PANTHER" id="PTHR47947:SF39">
    <property type="entry name" value="CYTOCHROME P450"/>
    <property type="match status" value="1"/>
</dbReference>
<dbReference type="Gene3D" id="1.10.630.10">
    <property type="entry name" value="Cytochrome P450"/>
    <property type="match status" value="1"/>
</dbReference>
<dbReference type="GO" id="GO:0020037">
    <property type="term" value="F:heme binding"/>
    <property type="evidence" value="ECO:0007669"/>
    <property type="project" value="InterPro"/>
</dbReference>
<keyword evidence="11" id="KW-0503">Monooxygenase</keyword>
<keyword evidence="4 12" id="KW-0812">Transmembrane</keyword>
<evidence type="ECO:0000256" key="9">
    <source>
        <dbReference type="ARBA" id="ARBA00023136"/>
    </source>
</evidence>
<organism evidence="13">
    <name type="scientific">Eschscholzia californica subsp. californica</name>
    <dbReference type="NCBI Taxonomy" id="222997"/>
    <lineage>
        <taxon>Eukaryota</taxon>
        <taxon>Viridiplantae</taxon>
        <taxon>Streptophyta</taxon>
        <taxon>Embryophyta</taxon>
        <taxon>Tracheophyta</taxon>
        <taxon>Spermatophyta</taxon>
        <taxon>Magnoliopsida</taxon>
        <taxon>Ranunculales</taxon>
        <taxon>Papaveraceae</taxon>
        <taxon>Papaveroideae</taxon>
        <taxon>Eschscholzia</taxon>
    </lineage>
</organism>
<keyword evidence="8 10" id="KW-0408">Iron</keyword>
<dbReference type="InterPro" id="IPR001128">
    <property type="entry name" value="Cyt_P450"/>
</dbReference>
<evidence type="ECO:0000256" key="11">
    <source>
        <dbReference type="RuleBase" id="RU000461"/>
    </source>
</evidence>
<dbReference type="FunFam" id="1.10.630.10:FF:000026">
    <property type="entry name" value="Cytochrome P450 82C4"/>
    <property type="match status" value="1"/>
</dbReference>
<protein>
    <submittedName>
        <fullName evidence="13">Putative cytochrome P450</fullName>
    </submittedName>
</protein>
<comment type="cofactor">
    <cofactor evidence="10">
        <name>heme</name>
        <dbReference type="ChEBI" id="CHEBI:30413"/>
    </cofactor>
</comment>
<keyword evidence="9 12" id="KW-0472">Membrane</keyword>
<evidence type="ECO:0000256" key="7">
    <source>
        <dbReference type="ARBA" id="ARBA00023002"/>
    </source>
</evidence>
<dbReference type="Pfam" id="PF00067">
    <property type="entry name" value="p450"/>
    <property type="match status" value="1"/>
</dbReference>
<feature type="binding site" description="axial binding residue" evidence="10">
    <location>
        <position position="477"/>
    </location>
    <ligand>
        <name>heme</name>
        <dbReference type="ChEBI" id="CHEBI:30413"/>
    </ligand>
    <ligandPart>
        <name>Fe</name>
        <dbReference type="ChEBI" id="CHEBI:18248"/>
    </ligandPart>
</feature>
<dbReference type="EMBL" id="LC316742">
    <property type="protein sequence ID" value="BBD34746.1"/>
    <property type="molecule type" value="mRNA"/>
</dbReference>
<evidence type="ECO:0000256" key="3">
    <source>
        <dbReference type="ARBA" id="ARBA00022617"/>
    </source>
</evidence>
<sequence length="538" mass="61053">MNFSSLNYHHPFSIPYTIVIATLFASILLYFLHLFWSTTKSKTWVPEAAGGWPIIGHLLVLARSNNLPHITFGSMADKYGPAFTIRIGLHRSLVVSSSEVLKDIFITNDITFSSRPKVIAMKYMGYNYANFGFAPYGPYWQKVHKIVNHELLSKSRLESLQHVWVSEIQTSIKQLYKLWVKGTKEEEVKPVLIELKKWVSDLMLNISVRIIVGKRFEFGSNTSGCDEAVKFQKALRELFRLMGMFVLSDAMPFLGWLDLGGYEKEMKKTARELDFLLEGWLEEHKRKRYGEIKHEKDDEITDFMGVLISILGDGKLHGFDVDVIIKSTCLTLLLGGSDTTMVSLVWTIASLVNHPHVLKKMKDELDVHIGRDRRVDESDIKNLVYLQAVVKETMRLYPPGPLAGPRESTKDCIVAGYHIPVGTRLIVNTWKIQRDPMVWSDPLEYKPERFLEDQHGNMDVAGQNFEFVPFGSGRRSCPGSSFALQVVHLTLAYLIHGFELKTSCGAPTDMTESPGLTNVKATPLEVLLIPRLASKLYL</sequence>
<dbReference type="PRINTS" id="PR00385">
    <property type="entry name" value="P450"/>
</dbReference>
<dbReference type="SUPFAM" id="SSF48264">
    <property type="entry name" value="Cytochrome P450"/>
    <property type="match status" value="1"/>
</dbReference>
<dbReference type="PRINTS" id="PR00463">
    <property type="entry name" value="EP450I"/>
</dbReference>
<dbReference type="GO" id="GO:0016705">
    <property type="term" value="F:oxidoreductase activity, acting on paired donors, with incorporation or reduction of molecular oxygen"/>
    <property type="evidence" value="ECO:0007669"/>
    <property type="project" value="InterPro"/>
</dbReference>
<keyword evidence="5 10" id="KW-0479">Metal-binding</keyword>
<dbReference type="InterPro" id="IPR050651">
    <property type="entry name" value="Plant_Cytochrome_P450_Monoox"/>
</dbReference>
<dbReference type="GO" id="GO:0016020">
    <property type="term" value="C:membrane"/>
    <property type="evidence" value="ECO:0007669"/>
    <property type="project" value="UniProtKB-SubCell"/>
</dbReference>
<comment type="similarity">
    <text evidence="11">Belongs to the cytochrome P450 family.</text>
</comment>
<dbReference type="CDD" id="cd20654">
    <property type="entry name" value="CYP82"/>
    <property type="match status" value="1"/>
</dbReference>